<dbReference type="GO" id="GO:0005886">
    <property type="term" value="C:plasma membrane"/>
    <property type="evidence" value="ECO:0007669"/>
    <property type="project" value="UniProtKB-SubCell"/>
</dbReference>
<feature type="transmembrane region" description="Helical" evidence="5">
    <location>
        <begin position="72"/>
        <end position="90"/>
    </location>
</feature>
<gene>
    <name evidence="6" type="ORF">NMK71_10600</name>
</gene>
<reference evidence="6" key="1">
    <citation type="submission" date="2022-07" db="EMBL/GenBank/DDBJ databases">
        <title>Description and genome-wide analysis of Profundicola chukchiensis gen. nov., sp. nov., marine bacteria isolated from bottom sediments of the Chukchi Sea.</title>
        <authorList>
            <person name="Romanenko L."/>
            <person name="Otstavnykh N."/>
            <person name="Kurilenko V."/>
            <person name="Eremeev V."/>
            <person name="Velansky P."/>
            <person name="Mikhailov V."/>
            <person name="Isaeva M."/>
        </authorList>
    </citation>
    <scope>NUCLEOTIDE SEQUENCE</scope>
    <source>
        <strain evidence="6">KMM 9713</strain>
    </source>
</reference>
<name>A0A9X4MXU5_9FLAO</name>
<feature type="transmembrane region" description="Helical" evidence="5">
    <location>
        <begin position="102"/>
        <end position="120"/>
    </location>
</feature>
<evidence type="ECO:0000256" key="4">
    <source>
        <dbReference type="ARBA" id="ARBA00023136"/>
    </source>
</evidence>
<evidence type="ECO:0000256" key="5">
    <source>
        <dbReference type="RuleBase" id="RU363041"/>
    </source>
</evidence>
<dbReference type="PANTHER" id="PTHR43701:SF2">
    <property type="entry name" value="MEMBRANE TRANSPORTER PROTEIN YJNA-RELATED"/>
    <property type="match status" value="1"/>
</dbReference>
<keyword evidence="7" id="KW-1185">Reference proteome</keyword>
<dbReference type="PANTHER" id="PTHR43701">
    <property type="entry name" value="MEMBRANE TRANSPORTER PROTEIN MJ0441-RELATED"/>
    <property type="match status" value="1"/>
</dbReference>
<dbReference type="EMBL" id="JANCMU010000007">
    <property type="protein sequence ID" value="MDG4946866.1"/>
    <property type="molecule type" value="Genomic_DNA"/>
</dbReference>
<comment type="subcellular location">
    <subcellularLocation>
        <location evidence="5">Cell membrane</location>
        <topology evidence="5">Multi-pass membrane protein</topology>
    </subcellularLocation>
    <subcellularLocation>
        <location evidence="1">Membrane</location>
        <topology evidence="1">Multi-pass membrane protein</topology>
    </subcellularLocation>
</comment>
<organism evidence="6 7">
    <name type="scientific">Profundicola chukchiensis</name>
    <dbReference type="NCBI Taxonomy" id="2961959"/>
    <lineage>
        <taxon>Bacteria</taxon>
        <taxon>Pseudomonadati</taxon>
        <taxon>Bacteroidota</taxon>
        <taxon>Flavobacteriia</taxon>
        <taxon>Flavobacteriales</taxon>
        <taxon>Weeksellaceae</taxon>
        <taxon>Profundicola</taxon>
    </lineage>
</organism>
<dbReference type="RefSeq" id="WP_304417705.1">
    <property type="nucleotide sequence ID" value="NZ_JANAIE010000008.1"/>
</dbReference>
<feature type="transmembrane region" description="Helical" evidence="5">
    <location>
        <begin position="48"/>
        <end position="66"/>
    </location>
</feature>
<sequence length="124" mass="13377">MKLEQILILVLIGIMAGFIGGMAGIGGGLVIVPLLIMFMGMSQHQAQGTSIGTLVIPIALLAAINYSKAGYINWKFVVFLALSFMVGSYFGSKLAISLDAKLLKRIFGTIMIIAAIKMYWDSFK</sequence>
<evidence type="ECO:0000256" key="1">
    <source>
        <dbReference type="ARBA" id="ARBA00004141"/>
    </source>
</evidence>
<comment type="caution">
    <text evidence="6">The sequence shown here is derived from an EMBL/GenBank/DDBJ whole genome shotgun (WGS) entry which is preliminary data.</text>
</comment>
<keyword evidence="3 5" id="KW-1133">Transmembrane helix</keyword>
<dbReference type="InterPro" id="IPR051598">
    <property type="entry name" value="TSUP/Inactive_protease-like"/>
</dbReference>
<evidence type="ECO:0000256" key="3">
    <source>
        <dbReference type="ARBA" id="ARBA00022989"/>
    </source>
</evidence>
<feature type="transmembrane region" description="Helical" evidence="5">
    <location>
        <begin position="6"/>
        <end position="36"/>
    </location>
</feature>
<keyword evidence="5" id="KW-1003">Cell membrane</keyword>
<comment type="similarity">
    <text evidence="5">Belongs to the 4-toluene sulfonate uptake permease (TSUP) (TC 2.A.102) family.</text>
</comment>
<protein>
    <recommendedName>
        <fullName evidence="5">Probable membrane transporter protein</fullName>
    </recommendedName>
</protein>
<dbReference type="InterPro" id="IPR002781">
    <property type="entry name" value="TM_pro_TauE-like"/>
</dbReference>
<dbReference type="Proteomes" id="UP001152599">
    <property type="component" value="Unassembled WGS sequence"/>
</dbReference>
<keyword evidence="2 5" id="KW-0812">Transmembrane</keyword>
<dbReference type="AlphaFoldDB" id="A0A9X4MXU5"/>
<accession>A0A9X4MXU5</accession>
<evidence type="ECO:0000313" key="7">
    <source>
        <dbReference type="Proteomes" id="UP001152599"/>
    </source>
</evidence>
<dbReference type="Pfam" id="PF01925">
    <property type="entry name" value="TauE"/>
    <property type="match status" value="1"/>
</dbReference>
<evidence type="ECO:0000256" key="2">
    <source>
        <dbReference type="ARBA" id="ARBA00022692"/>
    </source>
</evidence>
<evidence type="ECO:0000313" key="6">
    <source>
        <dbReference type="EMBL" id="MDG4946866.1"/>
    </source>
</evidence>
<keyword evidence="4 5" id="KW-0472">Membrane</keyword>
<proteinExistence type="inferred from homology"/>